<keyword evidence="2" id="KW-1185">Reference proteome</keyword>
<proteinExistence type="predicted"/>
<protein>
    <submittedName>
        <fullName evidence="1">Uncharacterized protein</fullName>
    </submittedName>
</protein>
<accession>A0ABM6THJ0</accession>
<sequence>MSAEPEFAQMAADFAAGKTEAILMHIDTTKLLTREEWELLKASGATVVVIQKSPPDDKP</sequence>
<evidence type="ECO:0000313" key="1">
    <source>
        <dbReference type="EMBL" id="AVQ02654.1"/>
    </source>
</evidence>
<dbReference type="EMBL" id="CP027850">
    <property type="protein sequence ID" value="AVQ02654.1"/>
    <property type="molecule type" value="Genomic_DNA"/>
</dbReference>
<organism evidence="1 2">
    <name type="scientific">Caulobacter segnis</name>
    <dbReference type="NCBI Taxonomy" id="88688"/>
    <lineage>
        <taxon>Bacteria</taxon>
        <taxon>Pseudomonadati</taxon>
        <taxon>Pseudomonadota</taxon>
        <taxon>Alphaproteobacteria</taxon>
        <taxon>Caulobacterales</taxon>
        <taxon>Caulobacteraceae</taxon>
        <taxon>Caulobacter</taxon>
    </lineage>
</organism>
<name>A0ABM6THJ0_9CAUL</name>
<evidence type="ECO:0000313" key="2">
    <source>
        <dbReference type="Proteomes" id="UP000240527"/>
    </source>
</evidence>
<dbReference type="Proteomes" id="UP000240527">
    <property type="component" value="Chromosome"/>
</dbReference>
<gene>
    <name evidence="1" type="ORF">B7G68_12825</name>
</gene>
<reference evidence="1 2" key="1">
    <citation type="journal article" date="2015" name="Biotechnol. Bioeng.">
        <title>Genome sequence and phenotypic characterization of Caulobacter segnis.</title>
        <authorList>
            <person name="Patel S."/>
            <person name="Fletcher B."/>
            <person name="Scott D.C."/>
            <person name="Ely B."/>
        </authorList>
    </citation>
    <scope>NUCLEOTIDE SEQUENCE [LARGE SCALE GENOMIC DNA]</scope>
    <source>
        <strain evidence="1 2">TK0059</strain>
    </source>
</reference>
<dbReference type="RefSeq" id="WP_013079614.1">
    <property type="nucleotide sequence ID" value="NZ_CP027850.1"/>
</dbReference>